<evidence type="ECO:0000259" key="7">
    <source>
        <dbReference type="Pfam" id="PF00460"/>
    </source>
</evidence>
<dbReference type="PANTHER" id="PTHR30435:SF2">
    <property type="entry name" value="FLAGELLAR BASAL-BODY ROD PROTEIN FLGC"/>
    <property type="match status" value="1"/>
</dbReference>
<dbReference type="Pfam" id="PF06429">
    <property type="entry name" value="Flg_bbr_C"/>
    <property type="match status" value="1"/>
</dbReference>
<keyword evidence="10" id="KW-1185">Reference proteome</keyword>
<evidence type="ECO:0000313" key="10">
    <source>
        <dbReference type="Proteomes" id="UP001057291"/>
    </source>
</evidence>
<organism evidence="9 10">
    <name type="scientific">Collibacillus ludicampi</name>
    <dbReference type="NCBI Taxonomy" id="2771369"/>
    <lineage>
        <taxon>Bacteria</taxon>
        <taxon>Bacillati</taxon>
        <taxon>Bacillota</taxon>
        <taxon>Bacilli</taxon>
        <taxon>Bacillales</taxon>
        <taxon>Alicyclobacillaceae</taxon>
        <taxon>Collibacillus</taxon>
    </lineage>
</organism>
<dbReference type="InterPro" id="IPR019776">
    <property type="entry name" value="Flagellar_basal_body_rod_CS"/>
</dbReference>
<comment type="caution">
    <text evidence="9">The sequence shown here is derived from an EMBL/GenBank/DDBJ whole genome shotgun (WGS) entry which is preliminary data.</text>
</comment>
<dbReference type="Pfam" id="PF00460">
    <property type="entry name" value="Flg_bb_rod"/>
    <property type="match status" value="1"/>
</dbReference>
<comment type="similarity">
    <text evidence="2">Belongs to the flagella basal body rod proteins family.</text>
</comment>
<dbReference type="EMBL" id="BOQE01000001">
    <property type="protein sequence ID" value="GIM47796.1"/>
    <property type="molecule type" value="Genomic_DNA"/>
</dbReference>
<dbReference type="GO" id="GO:0030694">
    <property type="term" value="C:bacterial-type flagellum basal body, rod"/>
    <property type="evidence" value="ECO:0007669"/>
    <property type="project" value="UniProtKB-UniRule"/>
</dbReference>
<keyword evidence="4 6" id="KW-0975">Bacterial flagellum</keyword>
<evidence type="ECO:0000256" key="6">
    <source>
        <dbReference type="RuleBase" id="RU362062"/>
    </source>
</evidence>
<dbReference type="NCBIfam" id="TIGR01395">
    <property type="entry name" value="FlgC"/>
    <property type="match status" value="1"/>
</dbReference>
<comment type="subunit">
    <text evidence="5 6">The basal body constitutes a major portion of the flagellar organelle and consists of four rings (L,P,S, and M) mounted on a central rod. The rod consists of about 26 subunits of FlgG in the distal portion, and FlgB, FlgC and FlgF are thought to build up the proximal portion of the rod with about 6 subunits each.</text>
</comment>
<dbReference type="PROSITE" id="PS00588">
    <property type="entry name" value="FLAGELLA_BB_ROD"/>
    <property type="match status" value="1"/>
</dbReference>
<keyword evidence="9" id="KW-0969">Cilium</keyword>
<gene>
    <name evidence="9" type="primary">flgC</name>
    <name evidence="9" type="ORF">DNHGIG_33450</name>
</gene>
<evidence type="ECO:0000256" key="3">
    <source>
        <dbReference type="ARBA" id="ARBA00017941"/>
    </source>
</evidence>
<evidence type="ECO:0000256" key="1">
    <source>
        <dbReference type="ARBA" id="ARBA00004117"/>
    </source>
</evidence>
<dbReference type="InterPro" id="IPR001444">
    <property type="entry name" value="Flag_bb_rod_N"/>
</dbReference>
<dbReference type="RefSeq" id="WP_282200734.1">
    <property type="nucleotide sequence ID" value="NZ_BOQE01000001.1"/>
</dbReference>
<feature type="domain" description="Flagellar basal-body/hook protein C-terminal" evidence="8">
    <location>
        <begin position="111"/>
        <end position="153"/>
    </location>
</feature>
<proteinExistence type="inferred from homology"/>
<sequence>MGLFDSMNISASGLTAERLRMDVIANNIANANTTRARIVNGISVPYQRQLVSFSAANDTSFSTYLDTEINQFSGKGVRVSSIESDQVNPYKLVYDPSHPDAIKDPNSPMYGYVRYPNVDVATEMVDLISASRSYEANVTAINAEKSMAMKALEIGRG</sequence>
<evidence type="ECO:0000313" key="9">
    <source>
        <dbReference type="EMBL" id="GIM47796.1"/>
    </source>
</evidence>
<evidence type="ECO:0000256" key="4">
    <source>
        <dbReference type="ARBA" id="ARBA00023143"/>
    </source>
</evidence>
<dbReference type="AlphaFoldDB" id="A0AAV4LJ81"/>
<dbReference type="InterPro" id="IPR010930">
    <property type="entry name" value="Flg_bb/hook_C_dom"/>
</dbReference>
<dbReference type="Proteomes" id="UP001057291">
    <property type="component" value="Unassembled WGS sequence"/>
</dbReference>
<evidence type="ECO:0000256" key="5">
    <source>
        <dbReference type="ARBA" id="ARBA00025933"/>
    </source>
</evidence>
<feature type="domain" description="Flagellar basal body rod protein N-terminal" evidence="7">
    <location>
        <begin position="7"/>
        <end position="36"/>
    </location>
</feature>
<protein>
    <recommendedName>
        <fullName evidence="3 6">Flagellar basal-body rod protein FlgC</fullName>
    </recommendedName>
</protein>
<name>A0AAV4LJ81_9BACL</name>
<evidence type="ECO:0000256" key="2">
    <source>
        <dbReference type="ARBA" id="ARBA00009677"/>
    </source>
</evidence>
<accession>A0AAV4LJ81</accession>
<reference evidence="9" key="1">
    <citation type="journal article" date="2023" name="Int. J. Syst. Evol. Microbiol.">
        <title>Collibacillus ludicampi gen. nov., sp. nov., a new soil bacterium of the family Alicyclobacillaceae.</title>
        <authorList>
            <person name="Jojima T."/>
            <person name="Ioku Y."/>
            <person name="Fukuta Y."/>
            <person name="Shirasaka N."/>
            <person name="Matsumura Y."/>
            <person name="Mori M."/>
        </authorList>
    </citation>
    <scope>NUCLEOTIDE SEQUENCE</scope>
    <source>
        <strain evidence="9">TP075</strain>
    </source>
</reference>
<keyword evidence="9" id="KW-0966">Cell projection</keyword>
<keyword evidence="9" id="KW-0282">Flagellum</keyword>
<evidence type="ECO:0000259" key="8">
    <source>
        <dbReference type="Pfam" id="PF06429"/>
    </source>
</evidence>
<dbReference type="PANTHER" id="PTHR30435">
    <property type="entry name" value="FLAGELLAR PROTEIN"/>
    <property type="match status" value="1"/>
</dbReference>
<comment type="subcellular location">
    <subcellularLocation>
        <location evidence="1 6">Bacterial flagellum basal body</location>
    </subcellularLocation>
</comment>
<dbReference type="InterPro" id="IPR006299">
    <property type="entry name" value="FlgC"/>
</dbReference>
<dbReference type="GO" id="GO:0071978">
    <property type="term" value="P:bacterial-type flagellum-dependent swarming motility"/>
    <property type="evidence" value="ECO:0007669"/>
    <property type="project" value="TreeGrafter"/>
</dbReference>